<protein>
    <submittedName>
        <fullName evidence="1">Uncharacterized protein</fullName>
    </submittedName>
</protein>
<accession>A0A0A9HL88</accession>
<name>A0A0A9HL88_ARUDO</name>
<dbReference type="EMBL" id="GBRH01160374">
    <property type="protein sequence ID" value="JAE37522.1"/>
    <property type="molecule type" value="Transcribed_RNA"/>
</dbReference>
<proteinExistence type="predicted"/>
<reference evidence="1" key="2">
    <citation type="journal article" date="2015" name="Data Brief">
        <title>Shoot transcriptome of the giant reed, Arundo donax.</title>
        <authorList>
            <person name="Barrero R.A."/>
            <person name="Guerrero F.D."/>
            <person name="Moolhuijzen P."/>
            <person name="Goolsby J.A."/>
            <person name="Tidwell J."/>
            <person name="Bellgard S.E."/>
            <person name="Bellgard M.I."/>
        </authorList>
    </citation>
    <scope>NUCLEOTIDE SEQUENCE</scope>
    <source>
        <tissue evidence="1">Shoot tissue taken approximately 20 cm above the soil surface</tissue>
    </source>
</reference>
<reference evidence="1" key="1">
    <citation type="submission" date="2014-09" db="EMBL/GenBank/DDBJ databases">
        <authorList>
            <person name="Magalhaes I.L.F."/>
            <person name="Oliveira U."/>
            <person name="Santos F.R."/>
            <person name="Vidigal T.H.D.A."/>
            <person name="Brescovit A.D."/>
            <person name="Santos A.J."/>
        </authorList>
    </citation>
    <scope>NUCLEOTIDE SEQUENCE</scope>
    <source>
        <tissue evidence="1">Shoot tissue taken approximately 20 cm above the soil surface</tissue>
    </source>
</reference>
<dbReference type="AlphaFoldDB" id="A0A0A9HL88"/>
<evidence type="ECO:0000313" key="1">
    <source>
        <dbReference type="EMBL" id="JAE37522.1"/>
    </source>
</evidence>
<organism evidence="1">
    <name type="scientific">Arundo donax</name>
    <name type="common">Giant reed</name>
    <name type="synonym">Donax arundinaceus</name>
    <dbReference type="NCBI Taxonomy" id="35708"/>
    <lineage>
        <taxon>Eukaryota</taxon>
        <taxon>Viridiplantae</taxon>
        <taxon>Streptophyta</taxon>
        <taxon>Embryophyta</taxon>
        <taxon>Tracheophyta</taxon>
        <taxon>Spermatophyta</taxon>
        <taxon>Magnoliopsida</taxon>
        <taxon>Liliopsida</taxon>
        <taxon>Poales</taxon>
        <taxon>Poaceae</taxon>
        <taxon>PACMAD clade</taxon>
        <taxon>Arundinoideae</taxon>
        <taxon>Arundineae</taxon>
        <taxon>Arundo</taxon>
    </lineage>
</organism>
<sequence length="78" mass="9180">MLLAELFAQIRDIRSTQRTLHLNVRLRPIGNKCILNGRYPTLRMTLHTTLYAQVYELIKLCPNLKITITITFKIKDHM</sequence>